<name>A0A1G7K7G9_9BACT</name>
<evidence type="ECO:0000256" key="1">
    <source>
        <dbReference type="SAM" id="SignalP"/>
    </source>
</evidence>
<proteinExistence type="predicted"/>
<dbReference type="EMBL" id="LT629690">
    <property type="protein sequence ID" value="SDF32904.1"/>
    <property type="molecule type" value="Genomic_DNA"/>
</dbReference>
<keyword evidence="2" id="KW-0378">Hydrolase</keyword>
<dbReference type="Pfam" id="PF13620">
    <property type="entry name" value="CarboxypepD_reg"/>
    <property type="match status" value="1"/>
</dbReference>
<feature type="chain" id="PRO_5009241613" evidence="1">
    <location>
        <begin position="28"/>
        <end position="145"/>
    </location>
</feature>
<dbReference type="Proteomes" id="UP000182427">
    <property type="component" value="Chromosome I"/>
</dbReference>
<evidence type="ECO:0000313" key="3">
    <source>
        <dbReference type="Proteomes" id="UP000182427"/>
    </source>
</evidence>
<dbReference type="Gene3D" id="2.60.40.10">
    <property type="entry name" value="Immunoglobulins"/>
    <property type="match status" value="1"/>
</dbReference>
<keyword evidence="1" id="KW-0732">Signal</keyword>
<reference evidence="2 3" key="1">
    <citation type="submission" date="2016-10" db="EMBL/GenBank/DDBJ databases">
        <authorList>
            <person name="de Groot N.N."/>
        </authorList>
    </citation>
    <scope>NUCLEOTIDE SEQUENCE [LARGE SCALE GENOMIC DNA]</scope>
    <source>
        <strain evidence="2 3">GAS232</strain>
    </source>
</reference>
<protein>
    <submittedName>
        <fullName evidence="2">Carboxypeptidase regulatory-like domain-containing protein</fullName>
    </submittedName>
</protein>
<keyword evidence="3" id="KW-1185">Reference proteome</keyword>
<dbReference type="AlphaFoldDB" id="A0A1G7K7G9"/>
<gene>
    <name evidence="2" type="ORF">SAMN05444167_2078</name>
</gene>
<feature type="signal peptide" evidence="1">
    <location>
        <begin position="1"/>
        <end position="27"/>
    </location>
</feature>
<sequence>MPMKRFSFSLVLLAGVFSFAGVASAHAQFIPGMSRNANGTGAGGEKGLGIGTYDTKTVVHERVVSGVVKGKDGVPAKGAVVYLKNDGNKNVKSVTVDETGKFRFVQLSRTVDYQLWAESKEKKTDQKTISQFDTRDTITRELTIE</sequence>
<organism evidence="2 3">
    <name type="scientific">Terriglobus roseus</name>
    <dbReference type="NCBI Taxonomy" id="392734"/>
    <lineage>
        <taxon>Bacteria</taxon>
        <taxon>Pseudomonadati</taxon>
        <taxon>Acidobacteriota</taxon>
        <taxon>Terriglobia</taxon>
        <taxon>Terriglobales</taxon>
        <taxon>Acidobacteriaceae</taxon>
        <taxon>Terriglobus</taxon>
    </lineage>
</organism>
<dbReference type="SUPFAM" id="SSF49478">
    <property type="entry name" value="Cna protein B-type domain"/>
    <property type="match status" value="1"/>
</dbReference>
<dbReference type="GO" id="GO:0004180">
    <property type="term" value="F:carboxypeptidase activity"/>
    <property type="evidence" value="ECO:0007669"/>
    <property type="project" value="UniProtKB-KW"/>
</dbReference>
<dbReference type="InterPro" id="IPR013783">
    <property type="entry name" value="Ig-like_fold"/>
</dbReference>
<keyword evidence="2" id="KW-0645">Protease</keyword>
<accession>A0A1G7K7G9</accession>
<evidence type="ECO:0000313" key="2">
    <source>
        <dbReference type="EMBL" id="SDF32904.1"/>
    </source>
</evidence>
<dbReference type="OrthoDB" id="122816at2"/>
<keyword evidence="2" id="KW-0121">Carboxypeptidase</keyword>